<reference evidence="5 6" key="1">
    <citation type="journal article" date="2016" name="Nat. Commun.">
        <title>Extremotolerant tardigrade genome and improved radiotolerance of human cultured cells by tardigrade-unique protein.</title>
        <authorList>
            <person name="Hashimoto T."/>
            <person name="Horikawa D.D."/>
            <person name="Saito Y."/>
            <person name="Kuwahara H."/>
            <person name="Kozuka-Hata H."/>
            <person name="Shin-I T."/>
            <person name="Minakuchi Y."/>
            <person name="Ohishi K."/>
            <person name="Motoyama A."/>
            <person name="Aizu T."/>
            <person name="Enomoto A."/>
            <person name="Kondo K."/>
            <person name="Tanaka S."/>
            <person name="Hara Y."/>
            <person name="Koshikawa S."/>
            <person name="Sagara H."/>
            <person name="Miura T."/>
            <person name="Yokobori S."/>
            <person name="Miyagawa K."/>
            <person name="Suzuki Y."/>
            <person name="Kubo T."/>
            <person name="Oyama M."/>
            <person name="Kohara Y."/>
            <person name="Fujiyama A."/>
            <person name="Arakawa K."/>
            <person name="Katayama T."/>
            <person name="Toyoda A."/>
            <person name="Kunieda T."/>
        </authorList>
    </citation>
    <scope>NUCLEOTIDE SEQUENCE [LARGE SCALE GENOMIC DNA]</scope>
    <source>
        <strain evidence="5 6">YOKOZUNA-1</strain>
    </source>
</reference>
<keyword evidence="2" id="KW-0812">Transmembrane</keyword>
<dbReference type="InterPro" id="IPR025398">
    <property type="entry name" value="DUF4371"/>
</dbReference>
<evidence type="ECO:0000313" key="6">
    <source>
        <dbReference type="Proteomes" id="UP000186922"/>
    </source>
</evidence>
<keyword evidence="6" id="KW-1185">Reference proteome</keyword>
<dbReference type="STRING" id="947166.A0A1D1UMU9"/>
<dbReference type="AlphaFoldDB" id="A0A1D1UMU9"/>
<gene>
    <name evidence="5" type="primary">RvY_01267-1</name>
    <name evidence="5" type="synonym">RvY_01267.1</name>
    <name evidence="5" type="ORF">RvY_01267</name>
</gene>
<dbReference type="InterPro" id="IPR052958">
    <property type="entry name" value="IFN-induced_PKR_regulator"/>
</dbReference>
<evidence type="ECO:0000259" key="4">
    <source>
        <dbReference type="Pfam" id="PF14291"/>
    </source>
</evidence>
<name>A0A1D1UMU9_RAMVA</name>
<dbReference type="GO" id="GO:0046983">
    <property type="term" value="F:protein dimerization activity"/>
    <property type="evidence" value="ECO:0007669"/>
    <property type="project" value="InterPro"/>
</dbReference>
<evidence type="ECO:0000256" key="1">
    <source>
        <dbReference type="SAM" id="MobiDB-lite"/>
    </source>
</evidence>
<feature type="domain" description="DUF4371" evidence="4">
    <location>
        <begin position="85"/>
        <end position="254"/>
    </location>
</feature>
<dbReference type="InterPro" id="IPR012337">
    <property type="entry name" value="RNaseH-like_sf"/>
</dbReference>
<dbReference type="SUPFAM" id="SSF53098">
    <property type="entry name" value="Ribonuclease H-like"/>
    <property type="match status" value="1"/>
</dbReference>
<feature type="region of interest" description="Disordered" evidence="1">
    <location>
        <begin position="1"/>
        <end position="23"/>
    </location>
</feature>
<dbReference type="InterPro" id="IPR008906">
    <property type="entry name" value="HATC_C_dom"/>
</dbReference>
<dbReference type="Proteomes" id="UP000186922">
    <property type="component" value="Unassembled WGS sequence"/>
</dbReference>
<comment type="caution">
    <text evidence="5">The sequence shown here is derived from an EMBL/GenBank/DDBJ whole genome shotgun (WGS) entry which is preliminary data.</text>
</comment>
<dbReference type="PANTHER" id="PTHR46289:SF17">
    <property type="entry name" value="HAT C-TERMINAL DIMERISATION DOMAIN-CONTAINING PROTEIN"/>
    <property type="match status" value="1"/>
</dbReference>
<keyword evidence="2" id="KW-0472">Membrane</keyword>
<evidence type="ECO:0008006" key="7">
    <source>
        <dbReference type="Google" id="ProtNLM"/>
    </source>
</evidence>
<dbReference type="PANTHER" id="PTHR46289">
    <property type="entry name" value="52 KDA REPRESSOR OF THE INHIBITOR OF THE PROTEIN KINASE-LIKE PROTEIN-RELATED"/>
    <property type="match status" value="1"/>
</dbReference>
<dbReference type="EMBL" id="BDGG01000001">
    <property type="protein sequence ID" value="GAU88597.1"/>
    <property type="molecule type" value="Genomic_DNA"/>
</dbReference>
<proteinExistence type="predicted"/>
<evidence type="ECO:0000256" key="2">
    <source>
        <dbReference type="SAM" id="Phobius"/>
    </source>
</evidence>
<feature type="transmembrane region" description="Helical" evidence="2">
    <location>
        <begin position="833"/>
        <end position="854"/>
    </location>
</feature>
<feature type="region of interest" description="Disordered" evidence="1">
    <location>
        <begin position="709"/>
        <end position="734"/>
    </location>
</feature>
<feature type="domain" description="HAT C-terminal dimerisation" evidence="3">
    <location>
        <begin position="577"/>
        <end position="628"/>
    </location>
</feature>
<keyword evidence="2" id="KW-1133">Transmembrane helix</keyword>
<dbReference type="Pfam" id="PF14291">
    <property type="entry name" value="DUF4371"/>
    <property type="match status" value="1"/>
</dbReference>
<dbReference type="OrthoDB" id="10051013at2759"/>
<feature type="compositionally biased region" description="Acidic residues" evidence="1">
    <location>
        <begin position="720"/>
        <end position="729"/>
    </location>
</feature>
<organism evidence="5 6">
    <name type="scientific">Ramazzottius varieornatus</name>
    <name type="common">Water bear</name>
    <name type="synonym">Tardigrade</name>
    <dbReference type="NCBI Taxonomy" id="947166"/>
    <lineage>
        <taxon>Eukaryota</taxon>
        <taxon>Metazoa</taxon>
        <taxon>Ecdysozoa</taxon>
        <taxon>Tardigrada</taxon>
        <taxon>Eutardigrada</taxon>
        <taxon>Parachela</taxon>
        <taxon>Hypsibioidea</taxon>
        <taxon>Ramazzottiidae</taxon>
        <taxon>Ramazzottius</taxon>
    </lineage>
</organism>
<sequence length="888" mass="99104">MDESDRPPTVTTTTSAAPESPSEADIGEWITVPLASIPGQLDARTVPVDVAVAAQGTGDGLRLRQRIVKGVTSIVKAIITAARLGLPLRGHEDNHAPVPVEDFYQLTDFRFGVLIALLYMMMDAGDVGLREHLEQSPANSLYVTDGPQNDLLNIIRIMIREQIVKEVHASPFYSLLLDTTTDGGGLDQLSLILQYTMEDGEIREEFLEFIDASLATTGEELTRVIMDRLRAWGLDIRRLRGQGYDAGSNFAGHHIGVNGRISQLQPLAVYVHCRSHSLNLALKETAWAQFGRHVKLLKDLGNFFSSAKRGAVLREKAEKLNQKKNAVSTPCTTRWSELSSSTENFLQLYHAIVQALGSIAGPRSIFQEEGTREDARLLLNRLLDFEAVLTAAIAEEFLGLTRTASDALQTRDSYDYVMAMRQIGTIQQTLSAWNTTLEQEDSAYHKAWTKATGLLQKYNIRPSNETGNINDTYDTMCNRVARPILTHMMNQLAVRFSKRSDVLSQMAFLIPSLLLRNKQDITGAASFSPVIDMYRTDLSSPEDFPSELTRWVNQWRGHIGHLPHTVSEALKNFPRRLYPNIRVLLDIFAVVPVTTASNERSFSGLKRIKTRLRTVMLQDRLNALALIAFHKNRVIDPAEVVRRYFDDHPYRRISGSHVRPCKREIFVDDKRAFGFDKKTIIKETMDQDPEWKELQQQCERFLDELDNEQQTGASGAQLDNAEDGDDPITADELPLKDSIRTGQLDGAACGFIAAEAVALLHKTELPFAEVSDDEIAGVNTYYVPNTDSIGNGWHWYVVAVTYGPNLGVIKDPRRAIKELSTKSVDTAISESSYLAAGGASAILVVLFLVTVVLIKRRRHSAREVRNVGRNNIPMESEEPLGLLNNNIV</sequence>
<feature type="compositionally biased region" description="Low complexity" evidence="1">
    <location>
        <begin position="7"/>
        <end position="23"/>
    </location>
</feature>
<accession>A0A1D1UMU9</accession>
<evidence type="ECO:0000313" key="5">
    <source>
        <dbReference type="EMBL" id="GAU88597.1"/>
    </source>
</evidence>
<protein>
    <recommendedName>
        <fullName evidence="7">HAT C-terminal dimerisation domain-containing protein</fullName>
    </recommendedName>
</protein>
<evidence type="ECO:0000259" key="3">
    <source>
        <dbReference type="Pfam" id="PF05699"/>
    </source>
</evidence>
<dbReference type="Pfam" id="PF05699">
    <property type="entry name" value="Dimer_Tnp_hAT"/>
    <property type="match status" value="1"/>
</dbReference>